<feature type="repeat" description="ARM" evidence="2">
    <location>
        <begin position="86"/>
        <end position="128"/>
    </location>
</feature>
<dbReference type="PROSITE" id="PS50176">
    <property type="entry name" value="ARM_REPEAT"/>
    <property type="match status" value="2"/>
</dbReference>
<sequence length="345" mass="37654">MESLAERLESGDVAERIGAAKEIRRLTRSSPEHRRALSSAVGPLVQLLCCASSIEDGEEAAAAAMLALLNLAVKDDQNKIAIVEAGSLDPIIHYLQSTNPNLQEYAAALLLTLSASSHNKPAISASGPIPLLFQILKDGTKQAKTDSLMSLYNLSTLSQNLLSLLSLHPIPPLLTLIRSCRRKSSKIAEKSCALLESLVAFDEGRTALIGEDGGVLTVVEVIEEGSLLGKEYAVGTILTMCESNRDKYREAILKEGVIPGLLELTVQGTPKSRTKARRLLELLRNSTYNRPRLEADTIENIVSDVVSQMDGQDCADKARRMVAEMVRVSMERSLRHLKHRAFYVN</sequence>
<reference evidence="4 5" key="1">
    <citation type="journal article" date="2022" name="Cell">
        <title>Repeat-based holocentromeres influence genome architecture and karyotype evolution.</title>
        <authorList>
            <person name="Hofstatter P.G."/>
            <person name="Thangavel G."/>
            <person name="Lux T."/>
            <person name="Neumann P."/>
            <person name="Vondrak T."/>
            <person name="Novak P."/>
            <person name="Zhang M."/>
            <person name="Costa L."/>
            <person name="Castellani M."/>
            <person name="Scott A."/>
            <person name="Toegelov H."/>
            <person name="Fuchs J."/>
            <person name="Mata-Sucre Y."/>
            <person name="Dias Y."/>
            <person name="Vanzela A.L.L."/>
            <person name="Huettel B."/>
            <person name="Almeida C.C.S."/>
            <person name="Simkova H."/>
            <person name="Souza G."/>
            <person name="Pedrosa-Harand A."/>
            <person name="Macas J."/>
            <person name="Mayer K.F.X."/>
            <person name="Houben A."/>
            <person name="Marques A."/>
        </authorList>
    </citation>
    <scope>NUCLEOTIDE SEQUENCE [LARGE SCALE GENOMIC DNA]</scope>
    <source>
        <strain evidence="4">RhyTen1mFocal</strain>
    </source>
</reference>
<evidence type="ECO:0000256" key="2">
    <source>
        <dbReference type="PROSITE-ProRule" id="PRU00259"/>
    </source>
</evidence>
<organism evidence="4 5">
    <name type="scientific">Rhynchospora tenuis</name>
    <dbReference type="NCBI Taxonomy" id="198213"/>
    <lineage>
        <taxon>Eukaryota</taxon>
        <taxon>Viridiplantae</taxon>
        <taxon>Streptophyta</taxon>
        <taxon>Embryophyta</taxon>
        <taxon>Tracheophyta</taxon>
        <taxon>Spermatophyta</taxon>
        <taxon>Magnoliopsida</taxon>
        <taxon>Liliopsida</taxon>
        <taxon>Poales</taxon>
        <taxon>Cyperaceae</taxon>
        <taxon>Cyperoideae</taxon>
        <taxon>Rhynchosporeae</taxon>
        <taxon>Rhynchospora</taxon>
    </lineage>
</organism>
<dbReference type="EMBL" id="JAMRDG010000001">
    <property type="protein sequence ID" value="KAJ3700744.1"/>
    <property type="molecule type" value="Genomic_DNA"/>
</dbReference>
<dbReference type="FunFam" id="1.25.10.10:FF:000300">
    <property type="entry name" value="U-box domain-containing protein 4"/>
    <property type="match status" value="1"/>
</dbReference>
<dbReference type="PANTHER" id="PTHR23315:SF65">
    <property type="entry name" value="ARM REPEAT SUPERFAMILY PROTEIN"/>
    <property type="match status" value="1"/>
</dbReference>
<name>A0AAD5ZMS1_9POAL</name>
<feature type="domain" description="U-box" evidence="3">
    <location>
        <begin position="15"/>
        <end position="297"/>
    </location>
</feature>
<gene>
    <name evidence="4" type="ORF">LUZ61_004449</name>
</gene>
<evidence type="ECO:0000313" key="5">
    <source>
        <dbReference type="Proteomes" id="UP001210211"/>
    </source>
</evidence>
<protein>
    <recommendedName>
        <fullName evidence="3">U-box domain-containing protein</fullName>
    </recommendedName>
</protein>
<proteinExistence type="predicted"/>
<dbReference type="PANTHER" id="PTHR23315">
    <property type="entry name" value="U BOX DOMAIN-CONTAINING"/>
    <property type="match status" value="1"/>
</dbReference>
<dbReference type="SUPFAM" id="SSF48371">
    <property type="entry name" value="ARM repeat"/>
    <property type="match status" value="1"/>
</dbReference>
<accession>A0AAD5ZMS1</accession>
<dbReference type="Gene3D" id="1.25.10.10">
    <property type="entry name" value="Leucine-rich Repeat Variant"/>
    <property type="match status" value="2"/>
</dbReference>
<keyword evidence="1" id="KW-0833">Ubl conjugation pathway</keyword>
<dbReference type="Pfam" id="PF25598">
    <property type="entry name" value="ARM_PUB"/>
    <property type="match status" value="1"/>
</dbReference>
<evidence type="ECO:0000259" key="3">
    <source>
        <dbReference type="Pfam" id="PF25598"/>
    </source>
</evidence>
<keyword evidence="5" id="KW-1185">Reference proteome</keyword>
<dbReference type="AlphaFoldDB" id="A0AAD5ZMS1"/>
<dbReference type="InterPro" id="IPR058678">
    <property type="entry name" value="ARM_PUB"/>
</dbReference>
<dbReference type="InterPro" id="IPR000225">
    <property type="entry name" value="Armadillo"/>
</dbReference>
<evidence type="ECO:0000313" key="4">
    <source>
        <dbReference type="EMBL" id="KAJ3700744.1"/>
    </source>
</evidence>
<dbReference type="Proteomes" id="UP001210211">
    <property type="component" value="Unassembled WGS sequence"/>
</dbReference>
<dbReference type="SMART" id="SM00185">
    <property type="entry name" value="ARM"/>
    <property type="match status" value="3"/>
</dbReference>
<comment type="caution">
    <text evidence="4">The sequence shown here is derived from an EMBL/GenBank/DDBJ whole genome shotgun (WGS) entry which is preliminary data.</text>
</comment>
<feature type="repeat" description="ARM" evidence="2">
    <location>
        <begin position="39"/>
        <end position="86"/>
    </location>
</feature>
<dbReference type="InterPro" id="IPR016024">
    <property type="entry name" value="ARM-type_fold"/>
</dbReference>
<dbReference type="InterPro" id="IPR011989">
    <property type="entry name" value="ARM-like"/>
</dbReference>
<evidence type="ECO:0000256" key="1">
    <source>
        <dbReference type="ARBA" id="ARBA00022786"/>
    </source>
</evidence>